<gene>
    <name evidence="1" type="ORF">CCMP2556_LOCUS9693</name>
</gene>
<dbReference type="Proteomes" id="UP001642484">
    <property type="component" value="Unassembled WGS sequence"/>
</dbReference>
<evidence type="ECO:0000313" key="2">
    <source>
        <dbReference type="Proteomes" id="UP001642484"/>
    </source>
</evidence>
<sequence>MACAILLALNPEMSMFEEKYSFIELFAGEAWVTRCMKFHGHSAAALNLLYGDPQPNKQNAMDLLSDAGFGLALMTIFNGKMGAFLCVMGLICSSFVSISAGTHCRTPHATWGRTDVPMVACGNMLASRTVLLIYAVAAMDGAWVLEQPRSSALPWHPRIGQLWRSLPKVYQALWWMGHYGSLTMKRHIAWSNCRTVKCFDLGVMCKAYQQKHFRHGAKSARTYTNKKGKPAYHGTKYLKGTQTYPPKFGMKVARLHGRFCSKKEALPKSAFSEPVGDGLKLFSQLEWGDWWECANMKSVFLYLCGSNDLELGEWRDLFPTHV</sequence>
<evidence type="ECO:0000313" key="1">
    <source>
        <dbReference type="EMBL" id="CAK9009500.1"/>
    </source>
</evidence>
<proteinExistence type="predicted"/>
<protein>
    <submittedName>
        <fullName evidence="1">Uncharacterized protein</fullName>
    </submittedName>
</protein>
<dbReference type="EMBL" id="CAXAMN010004447">
    <property type="protein sequence ID" value="CAK9009500.1"/>
    <property type="molecule type" value="Genomic_DNA"/>
</dbReference>
<name>A0ABP0J5A1_9DINO</name>
<organism evidence="1 2">
    <name type="scientific">Durusdinium trenchii</name>
    <dbReference type="NCBI Taxonomy" id="1381693"/>
    <lineage>
        <taxon>Eukaryota</taxon>
        <taxon>Sar</taxon>
        <taxon>Alveolata</taxon>
        <taxon>Dinophyceae</taxon>
        <taxon>Suessiales</taxon>
        <taxon>Symbiodiniaceae</taxon>
        <taxon>Durusdinium</taxon>
    </lineage>
</organism>
<accession>A0ABP0J5A1</accession>
<reference evidence="1 2" key="1">
    <citation type="submission" date="2024-02" db="EMBL/GenBank/DDBJ databases">
        <authorList>
            <person name="Chen Y."/>
            <person name="Shah S."/>
            <person name="Dougan E. K."/>
            <person name="Thang M."/>
            <person name="Chan C."/>
        </authorList>
    </citation>
    <scope>NUCLEOTIDE SEQUENCE [LARGE SCALE GENOMIC DNA]</scope>
</reference>
<comment type="caution">
    <text evidence="1">The sequence shown here is derived from an EMBL/GenBank/DDBJ whole genome shotgun (WGS) entry which is preliminary data.</text>
</comment>
<keyword evidence="2" id="KW-1185">Reference proteome</keyword>